<evidence type="ECO:0000259" key="1">
    <source>
        <dbReference type="Pfam" id="PF00501"/>
    </source>
</evidence>
<dbReference type="InterPro" id="IPR042099">
    <property type="entry name" value="ANL_N_sf"/>
</dbReference>
<dbReference type="InterPro" id="IPR045851">
    <property type="entry name" value="AMP-bd_C_sf"/>
</dbReference>
<keyword evidence="4" id="KW-1185">Reference proteome</keyword>
<dbReference type="SUPFAM" id="SSF56801">
    <property type="entry name" value="Acetyl-CoA synthetase-like"/>
    <property type="match status" value="1"/>
</dbReference>
<gene>
    <name evidence="3" type="ORF">D8I30_00890</name>
</gene>
<organism evidence="3 4">
    <name type="scientific">Brevundimonas naejangsanensis</name>
    <dbReference type="NCBI Taxonomy" id="588932"/>
    <lineage>
        <taxon>Bacteria</taxon>
        <taxon>Pseudomonadati</taxon>
        <taxon>Pseudomonadota</taxon>
        <taxon>Alphaproteobacteria</taxon>
        <taxon>Caulobacterales</taxon>
        <taxon>Caulobacteraceae</taxon>
        <taxon>Brevundimonas</taxon>
    </lineage>
</organism>
<evidence type="ECO:0000313" key="3">
    <source>
        <dbReference type="EMBL" id="AYG93897.1"/>
    </source>
</evidence>
<keyword evidence="3" id="KW-0436">Ligase</keyword>
<dbReference type="InterPro" id="IPR020845">
    <property type="entry name" value="AMP-binding_CS"/>
</dbReference>
<accession>A0A494RC54</accession>
<protein>
    <submittedName>
        <fullName evidence="3">Long-chain-fatty-acid--CoA ligase</fullName>
    </submittedName>
</protein>
<dbReference type="Pfam" id="PF13193">
    <property type="entry name" value="AMP-binding_C"/>
    <property type="match status" value="1"/>
</dbReference>
<dbReference type="GO" id="GO:0016878">
    <property type="term" value="F:acid-thiol ligase activity"/>
    <property type="evidence" value="ECO:0007669"/>
    <property type="project" value="UniProtKB-ARBA"/>
</dbReference>
<dbReference type="Pfam" id="PF00501">
    <property type="entry name" value="AMP-binding"/>
    <property type="match status" value="1"/>
</dbReference>
<feature type="domain" description="AMP-dependent synthetase/ligase" evidence="1">
    <location>
        <begin position="12"/>
        <end position="370"/>
    </location>
</feature>
<dbReference type="NCBIfam" id="NF004837">
    <property type="entry name" value="PRK06187.1"/>
    <property type="match status" value="1"/>
</dbReference>
<evidence type="ECO:0000313" key="4">
    <source>
        <dbReference type="Proteomes" id="UP000276984"/>
    </source>
</evidence>
<dbReference type="EMBL" id="CP032707">
    <property type="protein sequence ID" value="AYG93897.1"/>
    <property type="molecule type" value="Genomic_DNA"/>
</dbReference>
<dbReference type="Proteomes" id="UP000276984">
    <property type="component" value="Chromosome"/>
</dbReference>
<dbReference type="InterPro" id="IPR050237">
    <property type="entry name" value="ATP-dep_AMP-bd_enzyme"/>
</dbReference>
<dbReference type="InterPro" id="IPR000873">
    <property type="entry name" value="AMP-dep_synth/lig_dom"/>
</dbReference>
<dbReference type="Gene3D" id="3.30.300.30">
    <property type="match status" value="1"/>
</dbReference>
<evidence type="ECO:0000259" key="2">
    <source>
        <dbReference type="Pfam" id="PF13193"/>
    </source>
</evidence>
<dbReference type="Gene3D" id="3.40.50.12780">
    <property type="entry name" value="N-terminal domain of ligase-like"/>
    <property type="match status" value="1"/>
</dbReference>
<name>A0A494RC54_9CAUL</name>
<dbReference type="AlphaFoldDB" id="A0A494RC54"/>
<feature type="domain" description="AMP-binding enzyme C-terminal" evidence="2">
    <location>
        <begin position="420"/>
        <end position="497"/>
    </location>
</feature>
<reference evidence="3 4" key="1">
    <citation type="submission" date="2018-10" db="EMBL/GenBank/DDBJ databases">
        <title>Complete genome sequence of Brevundimonas naejangsanensis BRV3.</title>
        <authorList>
            <person name="Berrios L."/>
            <person name="Ely B."/>
        </authorList>
    </citation>
    <scope>NUCLEOTIDE SEQUENCE [LARGE SCALE GENOMIC DNA]</scope>
    <source>
        <strain evidence="3 4">BRV3</strain>
    </source>
</reference>
<proteinExistence type="predicted"/>
<dbReference type="PANTHER" id="PTHR43767:SF1">
    <property type="entry name" value="NONRIBOSOMAL PEPTIDE SYNTHASE PES1 (EUROFUNG)-RELATED"/>
    <property type="match status" value="1"/>
</dbReference>
<dbReference type="PANTHER" id="PTHR43767">
    <property type="entry name" value="LONG-CHAIN-FATTY-ACID--COA LIGASE"/>
    <property type="match status" value="1"/>
</dbReference>
<dbReference type="OrthoDB" id="9803968at2"/>
<dbReference type="PROSITE" id="PS00455">
    <property type="entry name" value="AMP_BINDING"/>
    <property type="match status" value="1"/>
</dbReference>
<dbReference type="RefSeq" id="WP_121481057.1">
    <property type="nucleotide sequence ID" value="NZ_CP032707.1"/>
</dbReference>
<dbReference type="InterPro" id="IPR025110">
    <property type="entry name" value="AMP-bd_C"/>
</dbReference>
<sequence length="514" mass="56105">MRITQGLVRAVVTAANRTATIDGDRRRTWREVGDRVARLAGGLRGQAGLKAGDRVAILAHNCDLYFETYFGVLWAGGVLTPMNTRLATPELAFQLKDAGVETLCFGEEFAAVAEQLLAEGAVRRLIAMDGAADEARLTHEGLIRASEPAEEHLAANDDLAGIFYTGGTTGLPKGVMLSHGNLHAIASNLLMTIPFDETGVNFHAAPMFHLADIGILFATMTGATHVFRRSYNAETMLEAIAEHGVTHCFTVPAVIDRMAKYERLDQLDLSKLQMLGYGGSSLPAATLALAREKFPHVDFIQGFGQTEMASVTVLTPQDHQCADDHPRLRSCGKVAPGFEIRIVDEAGNEVPRGQIGEIVGRGDNVMMGYWNRPEETADVMRNGWLHTRDAGWMDEDGYIYITDRLKDMIVSGAENIYSIEVENALSWHPAIEESAVIGVPDPVWGERVHAHIVCKAGVEQPSFEELSAFCRQRIAGYKTPKSVSFSETRLPRSAAGKIQKGPVREAVLRNLNLA</sequence>